<dbReference type="GO" id="GO:0050660">
    <property type="term" value="F:flavin adenine dinucleotide binding"/>
    <property type="evidence" value="ECO:0007669"/>
    <property type="project" value="InterPro"/>
</dbReference>
<sequence>MELSIQANTLDQRFNYDTIRRQIREFVETDIKPRAETIDREGAFPRENLLALAEAGWNSVLIPEQWGGQGLDHVAFAIATEEIAKGCASTSLVYVMHVGAVQTIVLYGNDDQKERWLKPVRQGRIGTYSTSEKASGGHWWYNFSEAARDGEDYIINAEKSFTTSAGQADFYIFQTKSPGAQTPTDVSFFIVDGKLPGINAGVWDALGVRGNHSGPIKYDGVRIRPEDKLGLEGQGREILESGVSPVYLIGLGSTWLGVAEAALESAVDYVKAMVHRDFNKRLADYQVIRQQLAEVKVLIESLKPWQLSLAKQLDALQAQGRQQVELLLPLVEFKIHAAEVANKAAKAALDVTGGYGYKRGIFERLYRDARAGIAMGPSNNIAREWIGKALVGLPLELWYEGGD</sequence>
<evidence type="ECO:0000256" key="3">
    <source>
        <dbReference type="ARBA" id="ARBA00022630"/>
    </source>
</evidence>
<protein>
    <recommendedName>
        <fullName evidence="12">Acyl-CoA dehydrogenase</fullName>
    </recommendedName>
</protein>
<comment type="catalytic activity">
    <reaction evidence="6">
        <text>a 2,3-saturated acyl-CoA + A = a 2,3-dehydroacyl-CoA + AH2</text>
        <dbReference type="Rhea" id="RHEA:48608"/>
        <dbReference type="ChEBI" id="CHEBI:13193"/>
        <dbReference type="ChEBI" id="CHEBI:17499"/>
        <dbReference type="ChEBI" id="CHEBI:60015"/>
        <dbReference type="ChEBI" id="CHEBI:65111"/>
    </reaction>
</comment>
<keyword evidence="3 7" id="KW-0285">Flavoprotein</keyword>
<dbReference type="PIRSF" id="PIRSF016578">
    <property type="entry name" value="HsaA"/>
    <property type="match status" value="1"/>
</dbReference>
<dbReference type="SUPFAM" id="SSF47203">
    <property type="entry name" value="Acyl-CoA dehydrogenase C-terminal domain-like"/>
    <property type="match status" value="1"/>
</dbReference>
<dbReference type="InterPro" id="IPR037069">
    <property type="entry name" value="AcylCoA_DH/ox_N_sf"/>
</dbReference>
<reference evidence="11" key="1">
    <citation type="journal article" date="2015" name="Biotechnol. Lett.">
        <title>Isolation and characterization of an interactive culture of two Paenibacillus species with moderately thermophilic desulfurization ability.</title>
        <authorList>
            <person name="Wang J."/>
            <person name="Davaadelger B."/>
            <person name="Salazar J.K."/>
            <person name="Butler R.R.III."/>
            <person name="Pombert J.F."/>
            <person name="Kilbane J.J."/>
            <person name="Stark B.C."/>
        </authorList>
    </citation>
    <scope>NUCLEOTIDE SEQUENCE</scope>
    <source>
        <strain evidence="11">32O-Y</strain>
    </source>
</reference>
<evidence type="ECO:0000256" key="1">
    <source>
        <dbReference type="ARBA" id="ARBA00001974"/>
    </source>
</evidence>
<dbReference type="Gene3D" id="2.40.110.10">
    <property type="entry name" value="Butyryl-CoA Dehydrogenase, subunit A, domain 2"/>
    <property type="match status" value="1"/>
</dbReference>
<proteinExistence type="inferred from homology"/>
<dbReference type="Pfam" id="PF02770">
    <property type="entry name" value="Acyl-CoA_dh_M"/>
    <property type="match status" value="1"/>
</dbReference>
<dbReference type="InterPro" id="IPR009075">
    <property type="entry name" value="AcylCo_DH/oxidase_C"/>
</dbReference>
<accession>A0A0K1JS30</accession>
<evidence type="ECO:0000256" key="6">
    <source>
        <dbReference type="ARBA" id="ARBA00052546"/>
    </source>
</evidence>
<feature type="domain" description="Acyl-CoA oxidase/dehydrogenase middle" evidence="9">
    <location>
        <begin position="131"/>
        <end position="221"/>
    </location>
</feature>
<dbReference type="GO" id="GO:0003995">
    <property type="term" value="F:acyl-CoA dehydrogenase activity"/>
    <property type="evidence" value="ECO:0007669"/>
    <property type="project" value="TreeGrafter"/>
</dbReference>
<dbReference type="InterPro" id="IPR036250">
    <property type="entry name" value="AcylCo_DH-like_C"/>
</dbReference>
<evidence type="ECO:0000259" key="9">
    <source>
        <dbReference type="Pfam" id="PF02770"/>
    </source>
</evidence>
<dbReference type="AlphaFoldDB" id="A0A0K1JS30"/>
<evidence type="ECO:0000256" key="7">
    <source>
        <dbReference type="RuleBase" id="RU362125"/>
    </source>
</evidence>
<keyword evidence="4 7" id="KW-0274">FAD</keyword>
<dbReference type="SUPFAM" id="SSF56645">
    <property type="entry name" value="Acyl-CoA dehydrogenase NM domain-like"/>
    <property type="match status" value="1"/>
</dbReference>
<dbReference type="Pfam" id="PF02771">
    <property type="entry name" value="Acyl-CoA_dh_N"/>
    <property type="match status" value="1"/>
</dbReference>
<keyword evidence="5 7" id="KW-0560">Oxidoreductase</keyword>
<evidence type="ECO:0000259" key="8">
    <source>
        <dbReference type="Pfam" id="PF00441"/>
    </source>
</evidence>
<evidence type="ECO:0000256" key="2">
    <source>
        <dbReference type="ARBA" id="ARBA00009347"/>
    </source>
</evidence>
<dbReference type="InterPro" id="IPR013786">
    <property type="entry name" value="AcylCoA_DH/ox_N"/>
</dbReference>
<evidence type="ECO:0000313" key="11">
    <source>
        <dbReference type="EMBL" id="AKU19393.1"/>
    </source>
</evidence>
<feature type="domain" description="Acyl-CoA dehydrogenase/oxidase N-terminal" evidence="10">
    <location>
        <begin position="18"/>
        <end position="123"/>
    </location>
</feature>
<evidence type="ECO:0000256" key="4">
    <source>
        <dbReference type="ARBA" id="ARBA00022827"/>
    </source>
</evidence>
<dbReference type="Gene3D" id="1.10.540.10">
    <property type="entry name" value="Acyl-CoA dehydrogenase/oxidase, N-terminal domain"/>
    <property type="match status" value="1"/>
</dbReference>
<feature type="domain" description="Acyl-CoA dehydrogenase/oxidase C-terminal" evidence="8">
    <location>
        <begin position="250"/>
        <end position="390"/>
    </location>
</feature>
<evidence type="ECO:0000259" key="10">
    <source>
        <dbReference type="Pfam" id="PF02771"/>
    </source>
</evidence>
<dbReference type="Gene3D" id="1.20.140.10">
    <property type="entry name" value="Butyryl-CoA Dehydrogenase, subunit A, domain 3"/>
    <property type="match status" value="1"/>
</dbReference>
<dbReference type="EMBL" id="KR057813">
    <property type="protein sequence ID" value="AKU19393.1"/>
    <property type="molecule type" value="Genomic_DNA"/>
</dbReference>
<dbReference type="Pfam" id="PF00441">
    <property type="entry name" value="Acyl-CoA_dh_1"/>
    <property type="match status" value="1"/>
</dbReference>
<name>A0A0K1JS30_9BACL</name>
<dbReference type="PANTHER" id="PTHR43884">
    <property type="entry name" value="ACYL-COA DEHYDROGENASE"/>
    <property type="match status" value="1"/>
</dbReference>
<dbReference type="PANTHER" id="PTHR43884:SF12">
    <property type="entry name" value="ISOVALERYL-COA DEHYDROGENASE, MITOCHONDRIAL-RELATED"/>
    <property type="match status" value="1"/>
</dbReference>
<dbReference type="InterPro" id="IPR006091">
    <property type="entry name" value="Acyl-CoA_Oxase/DH_mid-dom"/>
</dbReference>
<comment type="similarity">
    <text evidence="2 7">Belongs to the acyl-CoA dehydrogenase family.</text>
</comment>
<comment type="cofactor">
    <cofactor evidence="1 7">
        <name>FAD</name>
        <dbReference type="ChEBI" id="CHEBI:57692"/>
    </cofactor>
</comment>
<organism evidence="11">
    <name type="scientific">Paenibacillus sp. 32O-Y</name>
    <dbReference type="NCBI Taxonomy" id="1695219"/>
    <lineage>
        <taxon>Bacteria</taxon>
        <taxon>Bacillati</taxon>
        <taxon>Bacillota</taxon>
        <taxon>Bacilli</taxon>
        <taxon>Bacillales</taxon>
        <taxon>Paenibacillaceae</taxon>
        <taxon>Paenibacillus</taxon>
    </lineage>
</organism>
<dbReference type="InterPro" id="IPR046373">
    <property type="entry name" value="Acyl-CoA_Oxase/DH_mid-dom_sf"/>
</dbReference>
<evidence type="ECO:0000256" key="5">
    <source>
        <dbReference type="ARBA" id="ARBA00023002"/>
    </source>
</evidence>
<dbReference type="FunFam" id="1.10.540.10:FF:000002">
    <property type="entry name" value="Acyl-CoA dehydrogenase FadE19"/>
    <property type="match status" value="1"/>
</dbReference>
<evidence type="ECO:0008006" key="12">
    <source>
        <dbReference type="Google" id="ProtNLM"/>
    </source>
</evidence>
<dbReference type="InterPro" id="IPR009100">
    <property type="entry name" value="AcylCoA_DH/oxidase_NM_dom_sf"/>
</dbReference>